<dbReference type="InterPro" id="IPR019088">
    <property type="entry name" value="CHP02186-rel_TM"/>
</dbReference>
<keyword evidence="1" id="KW-0812">Transmembrane</keyword>
<organism evidence="2">
    <name type="scientific">marine metagenome</name>
    <dbReference type="NCBI Taxonomy" id="408172"/>
    <lineage>
        <taxon>unclassified sequences</taxon>
        <taxon>metagenomes</taxon>
        <taxon>ecological metagenomes</taxon>
    </lineage>
</organism>
<name>A0A381Z086_9ZZZZ</name>
<protein>
    <submittedName>
        <fullName evidence="2">Uncharacterized protein</fullName>
    </submittedName>
</protein>
<gene>
    <name evidence="2" type="ORF">METZ01_LOCUS135175</name>
</gene>
<feature type="transmembrane region" description="Helical" evidence="1">
    <location>
        <begin position="223"/>
        <end position="244"/>
    </location>
</feature>
<keyword evidence="1" id="KW-1133">Transmembrane helix</keyword>
<dbReference type="EMBL" id="UINC01019444">
    <property type="protein sequence ID" value="SVA82321.1"/>
    <property type="molecule type" value="Genomic_DNA"/>
</dbReference>
<reference evidence="2" key="1">
    <citation type="submission" date="2018-05" db="EMBL/GenBank/DDBJ databases">
        <authorList>
            <person name="Lanie J.A."/>
            <person name="Ng W.-L."/>
            <person name="Kazmierczak K.M."/>
            <person name="Andrzejewski T.M."/>
            <person name="Davidsen T.M."/>
            <person name="Wayne K.J."/>
            <person name="Tettelin H."/>
            <person name="Glass J.I."/>
            <person name="Rusch D."/>
            <person name="Podicherti R."/>
            <person name="Tsui H.-C.T."/>
            <person name="Winkler M.E."/>
        </authorList>
    </citation>
    <scope>NUCLEOTIDE SEQUENCE</scope>
</reference>
<keyword evidence="1" id="KW-0472">Membrane</keyword>
<dbReference type="Pfam" id="PF09608">
    <property type="entry name" value="Alph_Pro_TM"/>
    <property type="match status" value="1"/>
</dbReference>
<evidence type="ECO:0000313" key="2">
    <source>
        <dbReference type="EMBL" id="SVA82321.1"/>
    </source>
</evidence>
<dbReference type="AlphaFoldDB" id="A0A381Z086"/>
<sequence length="250" mass="28708">MLTINFHAAALVIGSDEEEILIDANFVGQDLLVFGAFYADPSQPRDEKGDLLIEVVGPPEDIVLRKKKSFLGFWLNAYQVEFRDIPGFYYLSSTTEIDKEFLNLNNIGILKTKKSPEIDWSSLTINWGRVKSDKDKREFNEALIRTKNQENLYKEVSDEIELLDGNLFKTSIHIPNTVPVGKYDVNVYLIIDEKINKQYSYHFTVTRIGIEETIYNFAFKFPLIYGLISLAIAVITGWSGAEIFRRFKKS</sequence>
<accession>A0A381Z086</accession>
<proteinExistence type="predicted"/>
<evidence type="ECO:0000256" key="1">
    <source>
        <dbReference type="SAM" id="Phobius"/>
    </source>
</evidence>